<gene>
    <name evidence="1" type="ORF">XD66_0205</name>
</gene>
<comment type="caution">
    <text evidence="1">The sequence shown here is derived from an EMBL/GenBank/DDBJ whole genome shotgun (WGS) entry which is preliminary data.</text>
</comment>
<proteinExistence type="predicted"/>
<dbReference type="EMBL" id="LGFO01000012">
    <property type="protein sequence ID" value="KUK37089.1"/>
    <property type="molecule type" value="Genomic_DNA"/>
</dbReference>
<dbReference type="InterPro" id="IPR008928">
    <property type="entry name" value="6-hairpin_glycosidase_sf"/>
</dbReference>
<organism evidence="1 2">
    <name type="scientific">Thermacetogenium phaeum</name>
    <dbReference type="NCBI Taxonomy" id="85874"/>
    <lineage>
        <taxon>Bacteria</taxon>
        <taxon>Bacillati</taxon>
        <taxon>Bacillota</taxon>
        <taxon>Clostridia</taxon>
        <taxon>Thermoanaerobacterales</taxon>
        <taxon>Thermoanaerobacteraceae</taxon>
        <taxon>Thermacetogenium</taxon>
    </lineage>
</organism>
<evidence type="ECO:0000313" key="1">
    <source>
        <dbReference type="EMBL" id="KUK37089.1"/>
    </source>
</evidence>
<evidence type="ECO:0008006" key="3">
    <source>
        <dbReference type="Google" id="ProtNLM"/>
    </source>
</evidence>
<dbReference type="AlphaFoldDB" id="A0A117LBU4"/>
<reference evidence="2" key="1">
    <citation type="journal article" date="2015" name="MBio">
        <title>Genome-Resolved Metagenomic Analysis Reveals Roles for Candidate Phyla and Other Microbial Community Members in Biogeochemical Transformations in Oil Reservoirs.</title>
        <authorList>
            <person name="Hu P."/>
            <person name="Tom L."/>
            <person name="Singh A."/>
            <person name="Thomas B.C."/>
            <person name="Baker B.J."/>
            <person name="Piceno Y.M."/>
            <person name="Andersen G.L."/>
            <person name="Banfield J.F."/>
        </authorList>
    </citation>
    <scope>NUCLEOTIDE SEQUENCE [LARGE SCALE GENOMIC DNA]</scope>
</reference>
<dbReference type="Proteomes" id="UP000053326">
    <property type="component" value="Unassembled WGS sequence"/>
</dbReference>
<dbReference type="SUPFAM" id="SSF48208">
    <property type="entry name" value="Six-hairpin glycosidases"/>
    <property type="match status" value="1"/>
</dbReference>
<name>A0A117LBU4_9THEO</name>
<accession>A0A117LBU4</accession>
<dbReference type="GO" id="GO:0005975">
    <property type="term" value="P:carbohydrate metabolic process"/>
    <property type="evidence" value="ECO:0007669"/>
    <property type="project" value="InterPro"/>
</dbReference>
<protein>
    <recommendedName>
        <fullName evidence="3">Glycosyltransferase</fullName>
    </recommendedName>
</protein>
<sequence length="340" mass="38516">MDYRHLARMTDETGMIQFSVGGEPDPESGYTVDDNARALMVALNMEDGERERYAALYTRFLKEAQRPDGTWCNLRKDGVFLPDLDSEDCQGRALLALSSAAASDLEEVSALSREMLEKALPANRRLHYLRSQAYTLIGLLNCTDVFEERRNSLLETAEEFAQNLIRCYQRTRGHGWYWFEEMVTYCNGILPQALFAYYSFTGDRGARAIARDSMLFLCDHLFARGYLNVVGNRGWWRRGEDAPLYDQQPVDACSMVLACREAYLATGEKQYLELAQLAREWYQGKNVNKMPLVNPETGGCHDALIPEGLNPNQGAEALLSLLYSEQVMQILAPEGEAGRR</sequence>
<evidence type="ECO:0000313" key="2">
    <source>
        <dbReference type="Proteomes" id="UP000053326"/>
    </source>
</evidence>